<dbReference type="Pfam" id="PF00196">
    <property type="entry name" value="GerE"/>
    <property type="match status" value="1"/>
</dbReference>
<keyword evidence="5" id="KW-0804">Transcription</keyword>
<evidence type="ECO:0000313" key="10">
    <source>
        <dbReference type="Proteomes" id="UP000239724"/>
    </source>
</evidence>
<dbReference type="SUPFAM" id="SSF46894">
    <property type="entry name" value="C-terminal effector domain of the bipartite response regulators"/>
    <property type="match status" value="1"/>
</dbReference>
<dbReference type="SMART" id="SM00421">
    <property type="entry name" value="HTH_LUXR"/>
    <property type="match status" value="1"/>
</dbReference>
<dbReference type="EMBL" id="NHRY01000252">
    <property type="protein sequence ID" value="PPQ27903.1"/>
    <property type="molecule type" value="Genomic_DNA"/>
</dbReference>
<dbReference type="OrthoDB" id="9782655at2"/>
<dbReference type="InterPro" id="IPR036388">
    <property type="entry name" value="WH-like_DNA-bd_sf"/>
</dbReference>
<keyword evidence="4" id="KW-0238">DNA-binding</keyword>
<dbReference type="GO" id="GO:0003677">
    <property type="term" value="F:DNA binding"/>
    <property type="evidence" value="ECO:0007669"/>
    <property type="project" value="UniProtKB-KW"/>
</dbReference>
<feature type="domain" description="HTH luxR-type" evidence="7">
    <location>
        <begin position="155"/>
        <end position="220"/>
    </location>
</feature>
<dbReference type="InterPro" id="IPR001789">
    <property type="entry name" value="Sig_transdc_resp-reg_receiver"/>
</dbReference>
<dbReference type="InterPro" id="IPR011006">
    <property type="entry name" value="CheY-like_superfamily"/>
</dbReference>
<dbReference type="CDD" id="cd06170">
    <property type="entry name" value="LuxR_C_like"/>
    <property type="match status" value="1"/>
</dbReference>
<proteinExistence type="predicted"/>
<dbReference type="PANTHER" id="PTHR44688:SF16">
    <property type="entry name" value="DNA-BINDING TRANSCRIPTIONAL ACTIVATOR DEVR_DOSR"/>
    <property type="match status" value="1"/>
</dbReference>
<feature type="modified residue" description="4-aspartylphosphate" evidence="6">
    <location>
        <position position="62"/>
    </location>
</feature>
<dbReference type="PROSITE" id="PS50043">
    <property type="entry name" value="HTH_LUXR_2"/>
    <property type="match status" value="1"/>
</dbReference>
<comment type="caution">
    <text evidence="9">The sequence shown here is derived from an EMBL/GenBank/DDBJ whole genome shotgun (WGS) entry which is preliminary data.</text>
</comment>
<dbReference type="SUPFAM" id="SSF52172">
    <property type="entry name" value="CheY-like"/>
    <property type="match status" value="1"/>
</dbReference>
<gene>
    <name evidence="9" type="ORF">CCS01_26215</name>
</gene>
<evidence type="ECO:0000259" key="7">
    <source>
        <dbReference type="PROSITE" id="PS50043"/>
    </source>
</evidence>
<accession>A0A2S6MZV5</accession>
<evidence type="ECO:0000256" key="3">
    <source>
        <dbReference type="ARBA" id="ARBA00023015"/>
    </source>
</evidence>
<dbReference type="SMART" id="SM00448">
    <property type="entry name" value="REC"/>
    <property type="match status" value="1"/>
</dbReference>
<sequence length="246" mass="25500">MSTPAASPPVVHVLDDDEAVRRGLGLLLQSAGIPAATHVSGVAFLESLPDLNEAGIGCVLTDVRMPGLDGVALLEQLKAAGFSRPVVVMTAHGDVATAVRAMKAGAVDFIEKPFDDEALLTVIERSIAIHGAGQQPRPGAPPEGPAAAHPEVVEAARRMAGLSPREREVLDLLVAGKPNKLIAHELGISQRTAEVHRARLMARLGARSLAEAVRLAVKAELADETVRSALAAAAAEDGRNVTAEAC</sequence>
<evidence type="ECO:0000256" key="2">
    <source>
        <dbReference type="ARBA" id="ARBA00023012"/>
    </source>
</evidence>
<dbReference type="Pfam" id="PF00072">
    <property type="entry name" value="Response_reg"/>
    <property type="match status" value="1"/>
</dbReference>
<evidence type="ECO:0000256" key="4">
    <source>
        <dbReference type="ARBA" id="ARBA00023125"/>
    </source>
</evidence>
<name>A0A2S6MZV5_RHOGL</name>
<dbReference type="InterPro" id="IPR016032">
    <property type="entry name" value="Sig_transdc_resp-reg_C-effctor"/>
</dbReference>
<dbReference type="InterPro" id="IPR000792">
    <property type="entry name" value="Tscrpt_reg_LuxR_C"/>
</dbReference>
<evidence type="ECO:0000256" key="6">
    <source>
        <dbReference type="PROSITE-ProRule" id="PRU00169"/>
    </source>
</evidence>
<evidence type="ECO:0000313" key="9">
    <source>
        <dbReference type="EMBL" id="PPQ27903.1"/>
    </source>
</evidence>
<reference evidence="9 10" key="1">
    <citation type="journal article" date="2018" name="Arch. Microbiol.">
        <title>New insights into the metabolic potential of the phototrophic purple bacterium Rhodopila globiformis DSM 161(T) from its draft genome sequence and evidence for a vanadium-dependent nitrogenase.</title>
        <authorList>
            <person name="Imhoff J.F."/>
            <person name="Rahn T."/>
            <person name="Kunzel S."/>
            <person name="Neulinger S.C."/>
        </authorList>
    </citation>
    <scope>NUCLEOTIDE SEQUENCE [LARGE SCALE GENOMIC DNA]</scope>
    <source>
        <strain evidence="9 10">DSM 161</strain>
    </source>
</reference>
<evidence type="ECO:0000259" key="8">
    <source>
        <dbReference type="PROSITE" id="PS50110"/>
    </source>
</evidence>
<evidence type="ECO:0000256" key="5">
    <source>
        <dbReference type="ARBA" id="ARBA00023163"/>
    </source>
</evidence>
<dbReference type="Gene3D" id="3.40.50.2300">
    <property type="match status" value="1"/>
</dbReference>
<feature type="domain" description="Response regulatory" evidence="8">
    <location>
        <begin position="10"/>
        <end position="127"/>
    </location>
</feature>
<protein>
    <recommendedName>
        <fullName evidence="11">DNA-binding response regulator</fullName>
    </recommendedName>
</protein>
<keyword evidence="1 6" id="KW-0597">Phosphoprotein</keyword>
<dbReference type="PANTHER" id="PTHR44688">
    <property type="entry name" value="DNA-BINDING TRANSCRIPTIONAL ACTIVATOR DEVR_DOSR"/>
    <property type="match status" value="1"/>
</dbReference>
<dbReference type="PROSITE" id="PS50110">
    <property type="entry name" value="RESPONSE_REGULATORY"/>
    <property type="match status" value="1"/>
</dbReference>
<evidence type="ECO:0000256" key="1">
    <source>
        <dbReference type="ARBA" id="ARBA00022553"/>
    </source>
</evidence>
<dbReference type="PRINTS" id="PR00038">
    <property type="entry name" value="HTHLUXR"/>
</dbReference>
<organism evidence="9 10">
    <name type="scientific">Rhodopila globiformis</name>
    <name type="common">Rhodopseudomonas globiformis</name>
    <dbReference type="NCBI Taxonomy" id="1071"/>
    <lineage>
        <taxon>Bacteria</taxon>
        <taxon>Pseudomonadati</taxon>
        <taxon>Pseudomonadota</taxon>
        <taxon>Alphaproteobacteria</taxon>
        <taxon>Acetobacterales</taxon>
        <taxon>Acetobacteraceae</taxon>
        <taxon>Rhodopila</taxon>
    </lineage>
</organism>
<dbReference type="Gene3D" id="1.10.10.10">
    <property type="entry name" value="Winged helix-like DNA-binding domain superfamily/Winged helix DNA-binding domain"/>
    <property type="match status" value="1"/>
</dbReference>
<dbReference type="GO" id="GO:0006355">
    <property type="term" value="P:regulation of DNA-templated transcription"/>
    <property type="evidence" value="ECO:0007669"/>
    <property type="project" value="InterPro"/>
</dbReference>
<dbReference type="AlphaFoldDB" id="A0A2S6MZV5"/>
<evidence type="ECO:0008006" key="11">
    <source>
        <dbReference type="Google" id="ProtNLM"/>
    </source>
</evidence>
<keyword evidence="2" id="KW-0902">Two-component regulatory system</keyword>
<dbReference type="FunFam" id="3.40.50.2300:FF:000018">
    <property type="entry name" value="DNA-binding transcriptional regulator NtrC"/>
    <property type="match status" value="1"/>
</dbReference>
<dbReference type="CDD" id="cd17537">
    <property type="entry name" value="REC_FixJ"/>
    <property type="match status" value="1"/>
</dbReference>
<dbReference type="GO" id="GO:0000160">
    <property type="term" value="P:phosphorelay signal transduction system"/>
    <property type="evidence" value="ECO:0007669"/>
    <property type="project" value="UniProtKB-KW"/>
</dbReference>
<dbReference type="Proteomes" id="UP000239724">
    <property type="component" value="Unassembled WGS sequence"/>
</dbReference>
<keyword evidence="3" id="KW-0805">Transcription regulation</keyword>
<keyword evidence="10" id="KW-1185">Reference proteome</keyword>